<dbReference type="PANTHER" id="PTHR47923:SF1">
    <property type="entry name" value="INSERTION ELEMENT IS1 1 PROTEIN INSA-RELATED"/>
    <property type="match status" value="1"/>
</dbReference>
<sequence length="91" mass="10333">MATLEVPCRYCSQTKSVRKHGTGANKAQRYCCLNCRKSFQLDYTYNAYHPGVKEQIVDMVMNNAGLRDTARVLKVGFNTVLRTLKNSNRGK</sequence>
<feature type="domain" description="Insertion element IS1 protein InsA helix-turn-helix" evidence="1">
    <location>
        <begin position="43"/>
        <end position="87"/>
    </location>
</feature>
<gene>
    <name evidence="2" type="ORF">C942_02351</name>
</gene>
<organism evidence="2 3">
    <name type="scientific">Photobacterium marinum</name>
    <dbReference type="NCBI Taxonomy" id="1056511"/>
    <lineage>
        <taxon>Bacteria</taxon>
        <taxon>Pseudomonadati</taxon>
        <taxon>Pseudomonadota</taxon>
        <taxon>Gammaproteobacteria</taxon>
        <taxon>Vibrionales</taxon>
        <taxon>Vibrionaceae</taxon>
        <taxon>Photobacterium</taxon>
    </lineage>
</organism>
<evidence type="ECO:0000313" key="3">
    <source>
        <dbReference type="Proteomes" id="UP000011134"/>
    </source>
</evidence>
<dbReference type="PATRIC" id="fig|1056511.3.peg.3426"/>
<dbReference type="InterPro" id="IPR024431">
    <property type="entry name" value="InsA_HTH_dom"/>
</dbReference>
<dbReference type="InterPro" id="IPR051252">
    <property type="entry name" value="IS1_transposase_InsA"/>
</dbReference>
<dbReference type="Proteomes" id="UP000011134">
    <property type="component" value="Unassembled WGS sequence"/>
</dbReference>
<keyword evidence="3" id="KW-1185">Reference proteome</keyword>
<protein>
    <submittedName>
        <fullName evidence="2">Mobile element protein</fullName>
    </submittedName>
</protein>
<accession>L8J8K9</accession>
<evidence type="ECO:0000313" key="2">
    <source>
        <dbReference type="EMBL" id="ELR64538.1"/>
    </source>
</evidence>
<proteinExistence type="predicted"/>
<dbReference type="GO" id="GO:0006313">
    <property type="term" value="P:DNA transposition"/>
    <property type="evidence" value="ECO:0007669"/>
    <property type="project" value="TreeGrafter"/>
</dbReference>
<dbReference type="EMBL" id="AMZO01000025">
    <property type="protein sequence ID" value="ELR64538.1"/>
    <property type="molecule type" value="Genomic_DNA"/>
</dbReference>
<name>L8J8K9_9GAMM</name>
<dbReference type="AlphaFoldDB" id="L8J8K9"/>
<evidence type="ECO:0000259" key="1">
    <source>
        <dbReference type="Pfam" id="PF12759"/>
    </source>
</evidence>
<reference evidence="2 3" key="1">
    <citation type="submission" date="2012-12" db="EMBL/GenBank/DDBJ databases">
        <title>Genome Assembly of Photobacterium sp. AK15.</title>
        <authorList>
            <person name="Khatri I."/>
            <person name="Vaidya B."/>
            <person name="Srinivas T.N.R."/>
            <person name="Subramanian S."/>
            <person name="Pinnaka A."/>
        </authorList>
    </citation>
    <scope>NUCLEOTIDE SEQUENCE [LARGE SCALE GENOMIC DNA]</scope>
    <source>
        <strain evidence="2 3">AK15</strain>
    </source>
</reference>
<dbReference type="Pfam" id="PF12759">
    <property type="entry name" value="HTH_Tnp_IS1"/>
    <property type="match status" value="1"/>
</dbReference>
<comment type="caution">
    <text evidence="2">The sequence shown here is derived from an EMBL/GenBank/DDBJ whole genome shotgun (WGS) entry which is preliminary data.</text>
</comment>
<dbReference type="PANTHER" id="PTHR47923">
    <property type="entry name" value="INSERTION ELEMENT IS1 1 PROTEIN INSA-RELATED"/>
    <property type="match status" value="1"/>
</dbReference>